<feature type="transmembrane region" description="Helical" evidence="1">
    <location>
        <begin position="7"/>
        <end position="27"/>
    </location>
</feature>
<dbReference type="Proteomes" id="UP000215185">
    <property type="component" value="Chromosome 1"/>
</dbReference>
<dbReference type="KEGG" id="smen:SAMEA4412692_1503"/>
<evidence type="ECO:0000256" key="1">
    <source>
        <dbReference type="SAM" id="Phobius"/>
    </source>
</evidence>
<feature type="transmembrane region" description="Helical" evidence="1">
    <location>
        <begin position="51"/>
        <end position="74"/>
    </location>
</feature>
<dbReference type="EMBL" id="LT906439">
    <property type="protein sequence ID" value="SNU89491.1"/>
    <property type="molecule type" value="Genomic_DNA"/>
</dbReference>
<keyword evidence="1" id="KW-1133">Transmembrane helix</keyword>
<sequence length="127" mass="14363">MMLTKIIIGLFGLIEVAANLIFLLRFFEREDFQYAQVFHGDLPQSASQKAWLLKITASFLLGLVALAGTLVFLFHLTSLGLALYYLFGLGMLVMTLIQALYYGKQHWPAKFALILGLVFLLLVFFQI</sequence>
<keyword evidence="1" id="KW-0472">Membrane</keyword>
<dbReference type="AlphaFoldDB" id="A0A239SVH8"/>
<organism evidence="2 3">
    <name type="scientific">Streptococcus merionis</name>
    <dbReference type="NCBI Taxonomy" id="400065"/>
    <lineage>
        <taxon>Bacteria</taxon>
        <taxon>Bacillati</taxon>
        <taxon>Bacillota</taxon>
        <taxon>Bacilli</taxon>
        <taxon>Lactobacillales</taxon>
        <taxon>Streptococcaceae</taxon>
        <taxon>Streptococcus</taxon>
    </lineage>
</organism>
<protein>
    <submittedName>
        <fullName evidence="2">Uncharacterized protein</fullName>
    </submittedName>
</protein>
<feature type="transmembrane region" description="Helical" evidence="1">
    <location>
        <begin position="81"/>
        <end position="101"/>
    </location>
</feature>
<gene>
    <name evidence="2" type="ORF">SAMEA4412692_01503</name>
</gene>
<proteinExistence type="predicted"/>
<evidence type="ECO:0000313" key="2">
    <source>
        <dbReference type="EMBL" id="SNU89491.1"/>
    </source>
</evidence>
<evidence type="ECO:0000313" key="3">
    <source>
        <dbReference type="Proteomes" id="UP000215185"/>
    </source>
</evidence>
<name>A0A239SVH8_9STRE</name>
<accession>A0A239SVH8</accession>
<feature type="transmembrane region" description="Helical" evidence="1">
    <location>
        <begin position="107"/>
        <end position="125"/>
    </location>
</feature>
<dbReference type="RefSeq" id="WP_018373717.1">
    <property type="nucleotide sequence ID" value="NZ_LT906439.1"/>
</dbReference>
<keyword evidence="3" id="KW-1185">Reference proteome</keyword>
<reference evidence="2 3" key="1">
    <citation type="submission" date="2017-06" db="EMBL/GenBank/DDBJ databases">
        <authorList>
            <consortium name="Pathogen Informatics"/>
        </authorList>
    </citation>
    <scope>NUCLEOTIDE SEQUENCE [LARGE SCALE GENOMIC DNA]</scope>
    <source>
        <strain evidence="2 3">NCTC13788</strain>
    </source>
</reference>
<keyword evidence="1" id="KW-0812">Transmembrane</keyword>